<proteinExistence type="inferred from homology"/>
<evidence type="ECO:0000256" key="6">
    <source>
        <dbReference type="PROSITE-ProRule" id="PRU01023"/>
    </source>
</evidence>
<dbReference type="CDD" id="cd02440">
    <property type="entry name" value="AdoMet_MTases"/>
    <property type="match status" value="1"/>
</dbReference>
<comment type="similarity">
    <text evidence="6">Belongs to the class I-like SAM-binding methyltransferase superfamily. RsmB/NOP family.</text>
</comment>
<feature type="binding site" evidence="6">
    <location>
        <position position="143"/>
    </location>
    <ligand>
        <name>S-adenosyl-L-methionine</name>
        <dbReference type="ChEBI" id="CHEBI:59789"/>
    </ligand>
</feature>
<dbReference type="SUPFAM" id="SSF53335">
    <property type="entry name" value="S-adenosyl-L-methionine-dependent methyltransferases"/>
    <property type="match status" value="1"/>
</dbReference>
<dbReference type="InterPro" id="IPR029063">
    <property type="entry name" value="SAM-dependent_MTases_sf"/>
</dbReference>
<comment type="caution">
    <text evidence="6">Lacks conserved residue(s) required for the propagation of feature annotation.</text>
</comment>
<dbReference type="Proteomes" id="UP000825483">
    <property type="component" value="Unassembled WGS sequence"/>
</dbReference>
<accession>A0A9R1CAF2</accession>
<dbReference type="Pfam" id="PF17125">
    <property type="entry name" value="Methyltr_RsmF_N"/>
    <property type="match status" value="1"/>
</dbReference>
<evidence type="ECO:0000256" key="2">
    <source>
        <dbReference type="ARBA" id="ARBA00022603"/>
    </source>
</evidence>
<dbReference type="PRINTS" id="PR02008">
    <property type="entry name" value="RCMTFAMILY"/>
</dbReference>
<dbReference type="Gene3D" id="2.30.130.60">
    <property type="match status" value="1"/>
</dbReference>
<dbReference type="Gene3D" id="3.40.50.150">
    <property type="entry name" value="Vaccinia Virus protein VP39"/>
    <property type="match status" value="1"/>
</dbReference>
<keyword evidence="9" id="KW-1185">Reference proteome</keyword>
<evidence type="ECO:0000259" key="7">
    <source>
        <dbReference type="PROSITE" id="PS51686"/>
    </source>
</evidence>
<dbReference type="GO" id="GO:0003723">
    <property type="term" value="F:RNA binding"/>
    <property type="evidence" value="ECO:0007669"/>
    <property type="project" value="UniProtKB-UniRule"/>
</dbReference>
<feature type="binding site" evidence="6">
    <location>
        <begin position="119"/>
        <end position="125"/>
    </location>
    <ligand>
        <name>S-adenosyl-L-methionine</name>
        <dbReference type="ChEBI" id="CHEBI:59789"/>
    </ligand>
</feature>
<evidence type="ECO:0000256" key="4">
    <source>
        <dbReference type="ARBA" id="ARBA00022691"/>
    </source>
</evidence>
<dbReference type="InterPro" id="IPR001678">
    <property type="entry name" value="MeTrfase_RsmB-F_NOP2_dom"/>
</dbReference>
<dbReference type="GO" id="GO:0001510">
    <property type="term" value="P:RNA methylation"/>
    <property type="evidence" value="ECO:0007669"/>
    <property type="project" value="InterPro"/>
</dbReference>
<dbReference type="InterPro" id="IPR031341">
    <property type="entry name" value="Methyltr_RsmF_N"/>
</dbReference>
<evidence type="ECO:0000256" key="5">
    <source>
        <dbReference type="ARBA" id="ARBA00022884"/>
    </source>
</evidence>
<dbReference type="PANTHER" id="PTHR22807:SF30">
    <property type="entry name" value="28S RRNA (CYTOSINE(4447)-C(5))-METHYLTRANSFERASE-RELATED"/>
    <property type="match status" value="1"/>
</dbReference>
<feature type="domain" description="SAM-dependent MTase RsmB/NOP-type" evidence="7">
    <location>
        <begin position="26"/>
        <end position="305"/>
    </location>
</feature>
<name>A0A9R1CAF2_9BACT</name>
<sequence>MIMMQLPKEFEETTKALMGEELYDTLLRGLGSEPPVSIRLNPFKPSADLFKGYGDAEKCISMKPVPWAKDGYYLSERPSFTLDPLFHAGAYYVQEASSMFVDFIIRQLITSPVTMLDLCAAPGGKTICARTALPEGSILYSNEPNRTRANILAENVIKFGHPDIVVTNNYAKDYSKAGINFDVILTDVPCSGEGMFRKDPNAINEWSPDNVEACWRLQRSIVEDIWPCLKPGGILIYSTCTFNAKEDEDNVQWIVDNLGAEPITIKNIDEKWNITSALKGSLPVYRFIPGRTTGEGLFIAVLRKNDDSAQTVQRKRKPEQILHILSHGINSPTIKGKKTIPDISLALSADQEANNYPSVEVDYNTAINYLRREAIVLPSETPRGIVTIKYKGLGLGFANNLGNRANNLYPQEWRIKTTHVKK</sequence>
<dbReference type="Pfam" id="PF01189">
    <property type="entry name" value="Methyltr_RsmB-F"/>
    <property type="match status" value="1"/>
</dbReference>
<dbReference type="InterPro" id="IPR027391">
    <property type="entry name" value="Nol1_Nop2_Fmu_2"/>
</dbReference>
<dbReference type="PROSITE" id="PS51686">
    <property type="entry name" value="SAM_MT_RSMB_NOP"/>
    <property type="match status" value="1"/>
</dbReference>
<evidence type="ECO:0000313" key="9">
    <source>
        <dbReference type="Proteomes" id="UP000825483"/>
    </source>
</evidence>
<feature type="binding site" evidence="6">
    <location>
        <position position="187"/>
    </location>
    <ligand>
        <name>S-adenosyl-L-methionine</name>
        <dbReference type="ChEBI" id="CHEBI:59789"/>
    </ligand>
</feature>
<keyword evidence="2 6" id="KW-0489">Methyltransferase</keyword>
<dbReference type="AlphaFoldDB" id="A0A9R1CAF2"/>
<dbReference type="InterPro" id="IPR023267">
    <property type="entry name" value="RCMT"/>
</dbReference>
<organism evidence="8 9">
    <name type="scientific">Prevotella lacticifex</name>
    <dbReference type="NCBI Taxonomy" id="2854755"/>
    <lineage>
        <taxon>Bacteria</taxon>
        <taxon>Pseudomonadati</taxon>
        <taxon>Bacteroidota</taxon>
        <taxon>Bacteroidia</taxon>
        <taxon>Bacteroidales</taxon>
        <taxon>Prevotellaceae</taxon>
        <taxon>Prevotella</taxon>
    </lineage>
</organism>
<protein>
    <recommendedName>
        <fullName evidence="7">SAM-dependent MTase RsmB/NOP-type domain-containing protein</fullName>
    </recommendedName>
</protein>
<feature type="active site" description="Nucleophile" evidence="6">
    <location>
        <position position="240"/>
    </location>
</feature>
<gene>
    <name evidence="8" type="ORF">PRLR5076_18300</name>
</gene>
<evidence type="ECO:0000256" key="3">
    <source>
        <dbReference type="ARBA" id="ARBA00022679"/>
    </source>
</evidence>
<keyword evidence="5 6" id="KW-0694">RNA-binding</keyword>
<dbReference type="Pfam" id="PF13636">
    <property type="entry name" value="Methyltranf_PUA"/>
    <property type="match status" value="1"/>
</dbReference>
<evidence type="ECO:0000313" key="8">
    <source>
        <dbReference type="EMBL" id="GJG58979.1"/>
    </source>
</evidence>
<keyword evidence="3 6" id="KW-0808">Transferase</keyword>
<dbReference type="PANTHER" id="PTHR22807">
    <property type="entry name" value="NOP2 YEAST -RELATED NOL1/NOP2/FMU SUN DOMAIN-CONTAINING"/>
    <property type="match status" value="1"/>
</dbReference>
<dbReference type="Gene3D" id="3.30.70.1170">
    <property type="entry name" value="Sun protein, domain 3"/>
    <property type="match status" value="1"/>
</dbReference>
<comment type="caution">
    <text evidence="8">The sequence shown here is derived from an EMBL/GenBank/DDBJ whole genome shotgun (WGS) entry which is preliminary data.</text>
</comment>
<dbReference type="InterPro" id="IPR049560">
    <property type="entry name" value="MeTrfase_RsmB-F_NOP2_cat"/>
</dbReference>
<dbReference type="EMBL" id="BPUB01000002">
    <property type="protein sequence ID" value="GJG58979.1"/>
    <property type="molecule type" value="Genomic_DNA"/>
</dbReference>
<reference evidence="8" key="1">
    <citation type="journal article" date="2022" name="Int. J. Syst. Evol. Microbiol.">
        <title>Prevotella lacticifex sp. nov., isolated from the rumen of cows.</title>
        <authorList>
            <person name="Shinkai T."/>
            <person name="Ikeyama N."/>
            <person name="Kumagai M."/>
            <person name="Ohmori H."/>
            <person name="Sakamoto M."/>
            <person name="Ohkuma M."/>
            <person name="Mitsumori M."/>
        </authorList>
    </citation>
    <scope>NUCLEOTIDE SEQUENCE</scope>
    <source>
        <strain evidence="8">R5076</strain>
    </source>
</reference>
<keyword evidence="1" id="KW-0963">Cytoplasm</keyword>
<keyword evidence="4 6" id="KW-0949">S-adenosyl-L-methionine</keyword>
<evidence type="ECO:0000256" key="1">
    <source>
        <dbReference type="ARBA" id="ARBA00022490"/>
    </source>
</evidence>
<dbReference type="GO" id="GO:0008173">
    <property type="term" value="F:RNA methyltransferase activity"/>
    <property type="evidence" value="ECO:0007669"/>
    <property type="project" value="InterPro"/>
</dbReference>